<comment type="caution">
    <text evidence="2">The sequence shown here is derived from an EMBL/GenBank/DDBJ whole genome shotgun (WGS) entry which is preliminary data.</text>
</comment>
<dbReference type="AlphaFoldDB" id="A0AA40DVV7"/>
<dbReference type="Proteomes" id="UP001172101">
    <property type="component" value="Unassembled WGS sequence"/>
</dbReference>
<dbReference type="EMBL" id="JAUIRO010000004">
    <property type="protein sequence ID" value="KAK0718264.1"/>
    <property type="molecule type" value="Genomic_DNA"/>
</dbReference>
<accession>A0AA40DVV7</accession>
<feature type="region of interest" description="Disordered" evidence="1">
    <location>
        <begin position="39"/>
        <end position="62"/>
    </location>
</feature>
<name>A0AA40DVV7_9PEZI</name>
<sequence>MPSLLATSWAAGAAGGAPVAPSLAGHVREMEIQPSGYQQLRAQTARTRYPGSRVSEAHSLGTAGGGTGGGAGGGVGSGAAVAVAVAVAGMAVGKTAGMVVGMTAGNQAGPQRALVDRQPRGSSGEPAPYPCHTWKPSACAVWCQEATDQGRGSRALHSYHRGHRVAVRVRGRRRRQR</sequence>
<keyword evidence="3" id="KW-1185">Reference proteome</keyword>
<dbReference type="RefSeq" id="XP_060297057.1">
    <property type="nucleotide sequence ID" value="XM_060434371.1"/>
</dbReference>
<reference evidence="2" key="1">
    <citation type="submission" date="2023-06" db="EMBL/GenBank/DDBJ databases">
        <title>Genome-scale phylogeny and comparative genomics of the fungal order Sordariales.</title>
        <authorList>
            <consortium name="Lawrence Berkeley National Laboratory"/>
            <person name="Hensen N."/>
            <person name="Bonometti L."/>
            <person name="Westerberg I."/>
            <person name="Brannstrom I.O."/>
            <person name="Guillou S."/>
            <person name="Cros-Aarteil S."/>
            <person name="Calhoun S."/>
            <person name="Haridas S."/>
            <person name="Kuo A."/>
            <person name="Mondo S."/>
            <person name="Pangilinan J."/>
            <person name="Riley R."/>
            <person name="LaButti K."/>
            <person name="Andreopoulos B."/>
            <person name="Lipzen A."/>
            <person name="Chen C."/>
            <person name="Yanf M."/>
            <person name="Daum C."/>
            <person name="Ng V."/>
            <person name="Clum A."/>
            <person name="Steindorff A."/>
            <person name="Ohm R."/>
            <person name="Martin F."/>
            <person name="Silar P."/>
            <person name="Natvig D."/>
            <person name="Lalanne C."/>
            <person name="Gautier V."/>
            <person name="Ament-velasquez S.L."/>
            <person name="Kruys A."/>
            <person name="Hutchinson M.I."/>
            <person name="Powell A.J."/>
            <person name="Barry K."/>
            <person name="Miller A.N."/>
            <person name="Grigoriev I.V."/>
            <person name="Debuchy R."/>
            <person name="Gladieux P."/>
            <person name="Thoren M.H."/>
            <person name="Johannesson H."/>
        </authorList>
    </citation>
    <scope>NUCLEOTIDE SEQUENCE</scope>
    <source>
        <strain evidence="2">SMH2392-1A</strain>
    </source>
</reference>
<evidence type="ECO:0000256" key="1">
    <source>
        <dbReference type="SAM" id="MobiDB-lite"/>
    </source>
</evidence>
<gene>
    <name evidence="2" type="ORF">B0T26DRAFT_322873</name>
</gene>
<organism evidence="2 3">
    <name type="scientific">Lasiosphaeria miniovina</name>
    <dbReference type="NCBI Taxonomy" id="1954250"/>
    <lineage>
        <taxon>Eukaryota</taxon>
        <taxon>Fungi</taxon>
        <taxon>Dikarya</taxon>
        <taxon>Ascomycota</taxon>
        <taxon>Pezizomycotina</taxon>
        <taxon>Sordariomycetes</taxon>
        <taxon>Sordariomycetidae</taxon>
        <taxon>Sordariales</taxon>
        <taxon>Lasiosphaeriaceae</taxon>
        <taxon>Lasiosphaeria</taxon>
    </lineage>
</organism>
<dbReference type="GeneID" id="85317641"/>
<evidence type="ECO:0000313" key="3">
    <source>
        <dbReference type="Proteomes" id="UP001172101"/>
    </source>
</evidence>
<protein>
    <submittedName>
        <fullName evidence="2">Uncharacterized protein</fullName>
    </submittedName>
</protein>
<evidence type="ECO:0000313" key="2">
    <source>
        <dbReference type="EMBL" id="KAK0718264.1"/>
    </source>
</evidence>
<proteinExistence type="predicted"/>